<keyword evidence="3" id="KW-0378">Hydrolase</keyword>
<comment type="similarity">
    <text evidence="1">Belongs to the DeSI family.</text>
</comment>
<feature type="region of interest" description="Disordered" evidence="4">
    <location>
        <begin position="258"/>
        <end position="286"/>
    </location>
</feature>
<evidence type="ECO:0000313" key="6">
    <source>
        <dbReference type="EMBL" id="CAD8723934.1"/>
    </source>
</evidence>
<feature type="compositionally biased region" description="Basic and acidic residues" evidence="4">
    <location>
        <begin position="275"/>
        <end position="286"/>
    </location>
</feature>
<dbReference type="GO" id="GO:0006508">
    <property type="term" value="P:proteolysis"/>
    <property type="evidence" value="ECO:0007669"/>
    <property type="project" value="UniProtKB-KW"/>
</dbReference>
<gene>
    <name evidence="6" type="ORF">EMAD1354_LOCUS11</name>
</gene>
<feature type="compositionally biased region" description="Basic and acidic residues" evidence="4">
    <location>
        <begin position="1"/>
        <end position="29"/>
    </location>
</feature>
<dbReference type="SMART" id="SM01179">
    <property type="entry name" value="DUF862"/>
    <property type="match status" value="1"/>
</dbReference>
<dbReference type="InterPro" id="IPR008580">
    <property type="entry name" value="PPPDE_dom"/>
</dbReference>
<feature type="region of interest" description="Disordered" evidence="4">
    <location>
        <begin position="1"/>
        <end position="31"/>
    </location>
</feature>
<evidence type="ECO:0000256" key="1">
    <source>
        <dbReference type="ARBA" id="ARBA00008140"/>
    </source>
</evidence>
<dbReference type="GO" id="GO:0101005">
    <property type="term" value="F:deubiquitinase activity"/>
    <property type="evidence" value="ECO:0007669"/>
    <property type="project" value="TreeGrafter"/>
</dbReference>
<dbReference type="Gene3D" id="3.90.1720.30">
    <property type="entry name" value="PPPDE domains"/>
    <property type="match status" value="1"/>
</dbReference>
<evidence type="ECO:0000256" key="2">
    <source>
        <dbReference type="ARBA" id="ARBA00022670"/>
    </source>
</evidence>
<feature type="domain" description="PPPDE" evidence="5">
    <location>
        <begin position="41"/>
        <end position="202"/>
    </location>
</feature>
<dbReference type="GO" id="GO:0016579">
    <property type="term" value="P:protein deubiquitination"/>
    <property type="evidence" value="ECO:0007669"/>
    <property type="project" value="TreeGrafter"/>
</dbReference>
<accession>A0A7S0T6M0</accession>
<evidence type="ECO:0000256" key="4">
    <source>
        <dbReference type="SAM" id="MobiDB-lite"/>
    </source>
</evidence>
<sequence>MGEVERDGVRDALLGGEREHEEEQQERTKLQNATAATNWRQAVYLNIYDLETQSDDPQAISRWNSYLYYTGLGLYHSGVEVYDKEYAFGGSALPSTGVFVVEPRNAPCAKFRQQVFMGYTELAPDALHEFVMGDVAAGFAGNSYNLLKRNCNHFADALCQMLTGRAAPVWVNRLAWLGTQMKCVLPTGFDDPFGAAADAAASTSSATAAIGASNERADACHHDDDSRRLLECAPAESRSDRHRDTQLNLAIPTAETAAAAGGSGGGFGVGVASERSVDDAKESRTR</sequence>
<organism evidence="6">
    <name type="scientific">Erythrolobus madagascarensis</name>
    <dbReference type="NCBI Taxonomy" id="708628"/>
    <lineage>
        <taxon>Eukaryota</taxon>
        <taxon>Rhodophyta</taxon>
        <taxon>Bangiophyceae</taxon>
        <taxon>Porphyridiales</taxon>
        <taxon>Porphyridiaceae</taxon>
        <taxon>Erythrolobus</taxon>
    </lineage>
</organism>
<dbReference type="PANTHER" id="PTHR12378:SF80">
    <property type="entry name" value="IP06716P-RELATED"/>
    <property type="match status" value="1"/>
</dbReference>
<dbReference type="PROSITE" id="PS51858">
    <property type="entry name" value="PPPDE"/>
    <property type="match status" value="1"/>
</dbReference>
<evidence type="ECO:0000256" key="3">
    <source>
        <dbReference type="ARBA" id="ARBA00022801"/>
    </source>
</evidence>
<dbReference type="AlphaFoldDB" id="A0A7S0T6M0"/>
<protein>
    <recommendedName>
        <fullName evidence="5">PPPDE domain-containing protein</fullName>
    </recommendedName>
</protein>
<dbReference type="Pfam" id="PF05903">
    <property type="entry name" value="Peptidase_C97"/>
    <property type="match status" value="1"/>
</dbReference>
<keyword evidence="2" id="KW-0645">Protease</keyword>
<name>A0A7S0T6M0_9RHOD</name>
<dbReference type="PANTHER" id="PTHR12378">
    <property type="entry name" value="DESUMOYLATING ISOPEPTIDASE"/>
    <property type="match status" value="1"/>
</dbReference>
<reference evidence="6" key="1">
    <citation type="submission" date="2021-01" db="EMBL/GenBank/DDBJ databases">
        <authorList>
            <person name="Corre E."/>
            <person name="Pelletier E."/>
            <person name="Niang G."/>
            <person name="Scheremetjew M."/>
            <person name="Finn R."/>
            <person name="Kale V."/>
            <person name="Holt S."/>
            <person name="Cochrane G."/>
            <person name="Meng A."/>
            <person name="Brown T."/>
            <person name="Cohen L."/>
        </authorList>
    </citation>
    <scope>NUCLEOTIDE SEQUENCE</scope>
    <source>
        <strain evidence="6">CCMP3276</strain>
    </source>
</reference>
<dbReference type="EMBL" id="HBFE01000019">
    <property type="protein sequence ID" value="CAD8723934.1"/>
    <property type="molecule type" value="Transcribed_RNA"/>
</dbReference>
<evidence type="ECO:0000259" key="5">
    <source>
        <dbReference type="PROSITE" id="PS51858"/>
    </source>
</evidence>
<dbReference type="InterPro" id="IPR042266">
    <property type="entry name" value="PPPDE_sf"/>
</dbReference>
<proteinExistence type="inferred from homology"/>